<dbReference type="SUPFAM" id="SSF50494">
    <property type="entry name" value="Trypsin-like serine proteases"/>
    <property type="match status" value="1"/>
</dbReference>
<evidence type="ECO:0000256" key="3">
    <source>
        <dbReference type="ARBA" id="ARBA00022729"/>
    </source>
</evidence>
<gene>
    <name evidence="7" type="ordered locus">SPO2645</name>
</gene>
<dbReference type="InterPro" id="IPR050966">
    <property type="entry name" value="Glutamyl_endopeptidase"/>
</dbReference>
<dbReference type="STRING" id="246200.SPO2645"/>
<keyword evidence="8" id="KW-1185">Reference proteome</keyword>
<evidence type="ECO:0000256" key="5">
    <source>
        <dbReference type="ARBA" id="ARBA00022825"/>
    </source>
</evidence>
<dbReference type="EMBL" id="CP000031">
    <property type="protein sequence ID" value="AAV95890.1"/>
    <property type="molecule type" value="Genomic_DNA"/>
</dbReference>
<dbReference type="GO" id="GO:0006508">
    <property type="term" value="P:proteolysis"/>
    <property type="evidence" value="ECO:0007669"/>
    <property type="project" value="UniProtKB-KW"/>
</dbReference>
<dbReference type="PANTHER" id="PTHR15462">
    <property type="entry name" value="SERINE PROTEASE"/>
    <property type="match status" value="1"/>
</dbReference>
<dbReference type="InterPro" id="IPR008256">
    <property type="entry name" value="Peptidase_S1B"/>
</dbReference>
<dbReference type="GO" id="GO:0004252">
    <property type="term" value="F:serine-type endopeptidase activity"/>
    <property type="evidence" value="ECO:0007669"/>
    <property type="project" value="InterPro"/>
</dbReference>
<dbReference type="Pfam" id="PF13365">
    <property type="entry name" value="Trypsin_2"/>
    <property type="match status" value="1"/>
</dbReference>
<dbReference type="EC" id="3.4.21.-" evidence="6"/>
<proteinExistence type="inferred from homology"/>
<reference evidence="7 8" key="2">
    <citation type="journal article" date="2014" name="Stand. Genomic Sci.">
        <title>An updated genome annotation for the model marine bacterium Ruegeria pomeroyi DSS-3.</title>
        <authorList>
            <person name="Rivers A.R."/>
            <person name="Smith C.B."/>
            <person name="Moran M.A."/>
        </authorList>
    </citation>
    <scope>GENOME REANNOTATION</scope>
    <source>
        <strain evidence="8">ATCC 700808 / DSM 15171 / DSS-3</strain>
    </source>
</reference>
<dbReference type="AlphaFoldDB" id="Q5LQ51"/>
<comment type="similarity">
    <text evidence="1 6">Belongs to the peptidase S1B family.</text>
</comment>
<evidence type="ECO:0000256" key="4">
    <source>
        <dbReference type="ARBA" id="ARBA00022801"/>
    </source>
</evidence>
<dbReference type="PANTHER" id="PTHR15462:SF8">
    <property type="entry name" value="SERINE PROTEASE"/>
    <property type="match status" value="1"/>
</dbReference>
<dbReference type="HOGENOM" id="CLU_073589_0_1_5"/>
<dbReference type="Proteomes" id="UP000001023">
    <property type="component" value="Chromosome"/>
</dbReference>
<dbReference type="Gene3D" id="2.40.10.10">
    <property type="entry name" value="Trypsin-like serine proteases"/>
    <property type="match status" value="2"/>
</dbReference>
<keyword evidence="2 6" id="KW-0645">Protease</keyword>
<dbReference type="InterPro" id="IPR009003">
    <property type="entry name" value="Peptidase_S1_PA"/>
</dbReference>
<protein>
    <recommendedName>
        <fullName evidence="6">Serine protease</fullName>
        <ecNumber evidence="6">3.4.21.-</ecNumber>
    </recommendedName>
</protein>
<accession>Q5LQ51</accession>
<dbReference type="InterPro" id="IPR018114">
    <property type="entry name" value="TRYPSIN_HIS"/>
</dbReference>
<organism evidence="7 8">
    <name type="scientific">Ruegeria pomeroyi (strain ATCC 700808 / DSM 15171 / DSS-3)</name>
    <name type="common">Silicibacter pomeroyi</name>
    <dbReference type="NCBI Taxonomy" id="246200"/>
    <lineage>
        <taxon>Bacteria</taxon>
        <taxon>Pseudomonadati</taxon>
        <taxon>Pseudomonadota</taxon>
        <taxon>Alphaproteobacteria</taxon>
        <taxon>Rhodobacterales</taxon>
        <taxon>Roseobacteraceae</taxon>
        <taxon>Ruegeria</taxon>
    </lineage>
</organism>
<dbReference type="PRINTS" id="PR00839">
    <property type="entry name" value="V8PROTEASE"/>
</dbReference>
<reference evidence="7 8" key="1">
    <citation type="journal article" date="2004" name="Nature">
        <title>Genome sequence of Silicibacter pomeroyi reveals adaptations to the marine environment.</title>
        <authorList>
            <person name="Moran M.A."/>
            <person name="Buchan A."/>
            <person name="Gonzalez J.M."/>
            <person name="Heidelberg J.F."/>
            <person name="Whitman W.B."/>
            <person name="Kiene R.P."/>
            <person name="Henriksen J.R."/>
            <person name="King G.M."/>
            <person name="Belas R."/>
            <person name="Fuqua C."/>
            <person name="Brinkac L."/>
            <person name="Lewis M."/>
            <person name="Johri S."/>
            <person name="Weaver B."/>
            <person name="Pai G."/>
            <person name="Eisen J.A."/>
            <person name="Rahe E."/>
            <person name="Sheldon W.M."/>
            <person name="Ye W."/>
            <person name="Miller T.R."/>
            <person name="Carlton J."/>
            <person name="Rasko D.A."/>
            <person name="Paulsen I.T."/>
            <person name="Ren Q."/>
            <person name="Daugherty S.C."/>
            <person name="Deboy R.T."/>
            <person name="Dodson R.J."/>
            <person name="Durkin A.S."/>
            <person name="Madupu R."/>
            <person name="Nelson W.C."/>
            <person name="Sullivan S.A."/>
            <person name="Rosovitz M.J."/>
            <person name="Haft D.H."/>
            <person name="Selengut J."/>
            <person name="Ward N."/>
        </authorList>
    </citation>
    <scope>NUCLEOTIDE SEQUENCE [LARGE SCALE GENOMIC DNA]</scope>
    <source>
        <strain evidence="8">ATCC 700808 / DSM 15171 / DSS-3</strain>
    </source>
</reference>
<evidence type="ECO:0000256" key="1">
    <source>
        <dbReference type="ARBA" id="ARBA00008764"/>
    </source>
</evidence>
<evidence type="ECO:0000313" key="7">
    <source>
        <dbReference type="EMBL" id="AAV95890.1"/>
    </source>
</evidence>
<keyword evidence="3" id="KW-0732">Signal</keyword>
<dbReference type="PROSITE" id="PS00134">
    <property type="entry name" value="TRYPSIN_HIS"/>
    <property type="match status" value="1"/>
</dbReference>
<keyword evidence="4 6" id="KW-0378">Hydrolase</keyword>
<sequence length="327" mass="35482">MLYWHHSSRPKSVFHPAFKGKTMSDLISTHALLAPEAQHPQRSDLCIERVGDTAASAGFNPGLERAADLTETSVSGFAEAREASAAGMADDELDALMNPTGFQTEVVIGFDDRIRISPANRWPWAVHGHMEMTFPDGRRFIGSGTMINRHHVLTAGHCVFSRDNGGWATEVIFQAARDDGALPFGTSSAVRLLSVAGWTNGENPEFDMGMLILGDELGERTGWHGIVTGPEAMLSNHRVNVSGYPGDKGGRTLWTHKDVIKSVTDTKVFYDIDTAGGQSGSGVWSVWDGHAGEKVCAIHTTGSQSGNGAVRINRDKFDRIIGWMARH</sequence>
<evidence type="ECO:0000256" key="6">
    <source>
        <dbReference type="RuleBase" id="RU004296"/>
    </source>
</evidence>
<evidence type="ECO:0000256" key="2">
    <source>
        <dbReference type="ARBA" id="ARBA00022670"/>
    </source>
</evidence>
<evidence type="ECO:0000313" key="8">
    <source>
        <dbReference type="Proteomes" id="UP000001023"/>
    </source>
</evidence>
<dbReference type="InterPro" id="IPR043504">
    <property type="entry name" value="Peptidase_S1_PA_chymotrypsin"/>
</dbReference>
<name>Q5LQ51_RUEPO</name>
<dbReference type="PaxDb" id="246200-SPO2645"/>
<dbReference type="KEGG" id="sil:SPO2645"/>
<dbReference type="eggNOG" id="COG3591">
    <property type="taxonomic scope" value="Bacteria"/>
</dbReference>
<keyword evidence="5 6" id="KW-0720">Serine protease</keyword>